<dbReference type="STRING" id="1837282.A6F49_01815"/>
<sequence length="164" mass="16955">MNASSIQNVSAHDIVAQLKKKDLTIATAESLTAGMLSSTLADVPGASAVLQGGVVAYNNGIKHRLLGVSADTLAARGAVDAETAKQMAKGARDRFRADVGISTTGVAGPEPSEGKAVGIVFIALSTAEQSTARLLRFEGNRDQIRRAAVAASLRLVGEWLAQDN</sequence>
<dbReference type="Gene3D" id="3.90.950.20">
    <property type="entry name" value="CinA-like"/>
    <property type="match status" value="1"/>
</dbReference>
<dbReference type="EMBL" id="LXEY01000115">
    <property type="protein sequence ID" value="OAV51513.1"/>
    <property type="molecule type" value="Genomic_DNA"/>
</dbReference>
<reference evidence="2 3" key="1">
    <citation type="submission" date="2016-04" db="EMBL/GenBank/DDBJ databases">
        <title>First whole genome shotgun sequence of the bacterium Enteractinococcus sp. strain UASWS1574.</title>
        <authorList>
            <person name="Crovadore J."/>
            <person name="Chablais R."/>
            <person name="Lefort F."/>
        </authorList>
    </citation>
    <scope>NUCLEOTIDE SEQUENCE [LARGE SCALE GENOMIC DNA]</scope>
    <source>
        <strain evidence="2 3">UASWS1574</strain>
    </source>
</reference>
<dbReference type="SUPFAM" id="SSF142433">
    <property type="entry name" value="CinA-like"/>
    <property type="match status" value="1"/>
</dbReference>
<dbReference type="AlphaFoldDB" id="A0A1B7LUT6"/>
<dbReference type="RefSeq" id="WP_043055706.1">
    <property type="nucleotide sequence ID" value="NZ_LXEY01000115.1"/>
</dbReference>
<protein>
    <submittedName>
        <fullName evidence="2">Damage-inducible protein CinA</fullName>
    </submittedName>
</protein>
<dbReference type="Proteomes" id="UP000078292">
    <property type="component" value="Unassembled WGS sequence"/>
</dbReference>
<gene>
    <name evidence="2" type="ORF">A6F49_01815</name>
</gene>
<evidence type="ECO:0000313" key="2">
    <source>
        <dbReference type="EMBL" id="OAV51513.1"/>
    </source>
</evidence>
<evidence type="ECO:0000259" key="1">
    <source>
        <dbReference type="Pfam" id="PF02464"/>
    </source>
</evidence>
<accession>A0A1B7LUT6</accession>
<dbReference type="Pfam" id="PF02464">
    <property type="entry name" value="CinA"/>
    <property type="match status" value="1"/>
</dbReference>
<keyword evidence="3" id="KW-1185">Reference proteome</keyword>
<comment type="caution">
    <text evidence="2">The sequence shown here is derived from an EMBL/GenBank/DDBJ whole genome shotgun (WGS) entry which is preliminary data.</text>
</comment>
<dbReference type="InterPro" id="IPR036653">
    <property type="entry name" value="CinA-like_C"/>
</dbReference>
<name>A0A1B7LUT6_9MICC</name>
<dbReference type="NCBIfam" id="TIGR00199">
    <property type="entry name" value="PncC_domain"/>
    <property type="match status" value="1"/>
</dbReference>
<feature type="domain" description="CinA C-terminal" evidence="1">
    <location>
        <begin position="11"/>
        <end position="158"/>
    </location>
</feature>
<dbReference type="InterPro" id="IPR008136">
    <property type="entry name" value="CinA_C"/>
</dbReference>
<dbReference type="OrthoDB" id="1253990at2"/>
<proteinExistence type="predicted"/>
<evidence type="ECO:0000313" key="3">
    <source>
        <dbReference type="Proteomes" id="UP000078292"/>
    </source>
</evidence>
<organism evidence="2 3">
    <name type="scientific">Enteractinococcus helveticum</name>
    <dbReference type="NCBI Taxonomy" id="1837282"/>
    <lineage>
        <taxon>Bacteria</taxon>
        <taxon>Bacillati</taxon>
        <taxon>Actinomycetota</taxon>
        <taxon>Actinomycetes</taxon>
        <taxon>Micrococcales</taxon>
        <taxon>Micrococcaceae</taxon>
    </lineage>
</organism>